<dbReference type="RefSeq" id="WP_126470359.1">
    <property type="nucleotide sequence ID" value="NZ_RXOE01000002.1"/>
</dbReference>
<dbReference type="OrthoDB" id="9152878at2"/>
<comment type="caution">
    <text evidence="2">The sequence shown here is derived from an EMBL/GenBank/DDBJ whole genome shotgun (WGS) entry which is preliminary data.</text>
</comment>
<name>A0A3S0QB04_9BURK</name>
<evidence type="ECO:0000313" key="2">
    <source>
        <dbReference type="EMBL" id="RTQ35176.1"/>
    </source>
</evidence>
<dbReference type="InterPro" id="IPR010595">
    <property type="entry name" value="DUF1161"/>
</dbReference>
<gene>
    <name evidence="2" type="ORF">EJP69_12385</name>
</gene>
<dbReference type="AlphaFoldDB" id="A0A3S0QB04"/>
<organism evidence="2 3">
    <name type="scientific">Variovorax gossypii</name>
    <dbReference type="NCBI Taxonomy" id="1679495"/>
    <lineage>
        <taxon>Bacteria</taxon>
        <taxon>Pseudomonadati</taxon>
        <taxon>Pseudomonadota</taxon>
        <taxon>Betaproteobacteria</taxon>
        <taxon>Burkholderiales</taxon>
        <taxon>Comamonadaceae</taxon>
        <taxon>Variovorax</taxon>
    </lineage>
</organism>
<dbReference type="Pfam" id="PF06649">
    <property type="entry name" value="DUF1161"/>
    <property type="match status" value="1"/>
</dbReference>
<keyword evidence="3" id="KW-1185">Reference proteome</keyword>
<feature type="signal peptide" evidence="1">
    <location>
        <begin position="1"/>
        <end position="24"/>
    </location>
</feature>
<feature type="chain" id="PRO_5018611751" evidence="1">
    <location>
        <begin position="25"/>
        <end position="115"/>
    </location>
</feature>
<protein>
    <submittedName>
        <fullName evidence="2">DUF1161 domain-containing protein</fullName>
    </submittedName>
</protein>
<evidence type="ECO:0000313" key="3">
    <source>
        <dbReference type="Proteomes" id="UP000267418"/>
    </source>
</evidence>
<dbReference type="EMBL" id="RXOE01000002">
    <property type="protein sequence ID" value="RTQ35176.1"/>
    <property type="molecule type" value="Genomic_DNA"/>
</dbReference>
<evidence type="ECO:0000256" key="1">
    <source>
        <dbReference type="SAM" id="SignalP"/>
    </source>
</evidence>
<keyword evidence="1" id="KW-0732">Signal</keyword>
<proteinExistence type="predicted"/>
<accession>A0A3S0QB04</accession>
<dbReference type="Proteomes" id="UP000267418">
    <property type="component" value="Unassembled WGS sequence"/>
</dbReference>
<sequence length="115" mass="11543">MKRSWLAMLPAVLALAGAAGTAHAAAEDCEALRTRIESKIAASGVARFTVTVVDANASANGQVVGSCELGTKKVVYLKDAGAATAPAAAPPAPGEPMLTECKDGTVSMGGDCRKQ</sequence>
<reference evidence="2 3" key="1">
    <citation type="submission" date="2018-12" db="EMBL/GenBank/DDBJ databases">
        <title>The genome of Variovorax gossypii DSM 100435.</title>
        <authorList>
            <person name="Gao J."/>
            <person name="Sun J."/>
        </authorList>
    </citation>
    <scope>NUCLEOTIDE SEQUENCE [LARGE SCALE GENOMIC DNA]</scope>
    <source>
        <strain evidence="2 3">DSM 100435</strain>
    </source>
</reference>